<evidence type="ECO:0000313" key="1">
    <source>
        <dbReference type="EMBL" id="SCU70795.1"/>
    </source>
</evidence>
<gene>
    <name evidence="1" type="ORF">TEOVI_000237000</name>
</gene>
<keyword evidence="2" id="KW-1185">Reference proteome</keyword>
<reference evidence="1" key="1">
    <citation type="submission" date="2016-09" db="EMBL/GenBank/DDBJ databases">
        <authorList>
            <person name="Hebert L."/>
            <person name="Moumen B."/>
        </authorList>
    </citation>
    <scope>NUCLEOTIDE SEQUENCE [LARGE SCALE GENOMIC DNA]</scope>
    <source>
        <strain evidence="1">OVI</strain>
    </source>
</reference>
<accession>A0A1G4IEI8</accession>
<sequence length="208" mass="22928">MCVQAPSNCQHGGGDAFPVAVYRIVWHVAALSFFSAQLLLPVLCDPLRGISFSPGCVASKFFFHFDCTAAGMLLVVQWLPLATCTIPFPTASLSQLSGWWSSPPLVTCKRCFCHSTLSSLCSSVLPHLHPRRTFATPVGGGSCMFRYTNRFVNTRVHLFTNMTLTCISCWERTSSSGEWKGTLSVGRFASHEGTRRLSAPCSYLFFRL</sequence>
<dbReference type="RefSeq" id="XP_067081554.1">
    <property type="nucleotide sequence ID" value="XM_067225453.1"/>
</dbReference>
<dbReference type="EMBL" id="CZPT02001525">
    <property type="protein sequence ID" value="SCU70795.1"/>
    <property type="molecule type" value="Genomic_DNA"/>
</dbReference>
<proteinExistence type="predicted"/>
<name>A0A1G4IEI8_TRYEQ</name>
<evidence type="ECO:0000313" key="2">
    <source>
        <dbReference type="Proteomes" id="UP000195570"/>
    </source>
</evidence>
<dbReference type="VEuPathDB" id="TriTrypDB:TEOVI_000237000"/>
<comment type="caution">
    <text evidence="1">The sequence shown here is derived from an EMBL/GenBank/DDBJ whole genome shotgun (WGS) entry which is preliminary data.</text>
</comment>
<dbReference type="AlphaFoldDB" id="A0A1G4IEI8"/>
<organism evidence="1 2">
    <name type="scientific">Trypanosoma equiperdum</name>
    <dbReference type="NCBI Taxonomy" id="5694"/>
    <lineage>
        <taxon>Eukaryota</taxon>
        <taxon>Discoba</taxon>
        <taxon>Euglenozoa</taxon>
        <taxon>Kinetoplastea</taxon>
        <taxon>Metakinetoplastina</taxon>
        <taxon>Trypanosomatida</taxon>
        <taxon>Trypanosomatidae</taxon>
        <taxon>Trypanosoma</taxon>
    </lineage>
</organism>
<dbReference type="GeneID" id="92376310"/>
<protein>
    <submittedName>
        <fullName evidence="1">Uncharacterized protein</fullName>
    </submittedName>
</protein>
<dbReference type="Proteomes" id="UP000195570">
    <property type="component" value="Unassembled WGS sequence"/>
</dbReference>